<keyword evidence="7 9" id="KW-0139">CF(1)</keyword>
<evidence type="ECO:0000256" key="7">
    <source>
        <dbReference type="ARBA" id="ARBA00023196"/>
    </source>
</evidence>
<comment type="subunit">
    <text evidence="9 10">F-type ATPases have 2 components, CF(1) - the catalytic core - and CF(0) - the membrane proton channel. CF(1) has five subunits: alpha(3), beta(3), gamma(1), delta(1), epsilon(1). CF(0) has three main subunits: a, b and c.</text>
</comment>
<keyword evidence="5 9" id="KW-0406">Ion transport</keyword>
<evidence type="ECO:0000256" key="1">
    <source>
        <dbReference type="ARBA" id="ARBA00004184"/>
    </source>
</evidence>
<evidence type="ECO:0000256" key="6">
    <source>
        <dbReference type="ARBA" id="ARBA00023136"/>
    </source>
</evidence>
<protein>
    <recommendedName>
        <fullName evidence="9">ATP synthase epsilon chain</fullName>
    </recommendedName>
    <alternativeName>
        <fullName evidence="9">ATP synthase F1 sector epsilon subunit</fullName>
    </alternativeName>
    <alternativeName>
        <fullName evidence="9">F-ATPase epsilon subunit</fullName>
    </alternativeName>
</protein>
<keyword evidence="14" id="KW-1185">Reference proteome</keyword>
<reference evidence="13 14" key="1">
    <citation type="submission" date="2022-11" db="EMBL/GenBank/DDBJ databases">
        <authorList>
            <person name="Caiyu Z."/>
        </authorList>
    </citation>
    <scope>NUCLEOTIDE SEQUENCE [LARGE SCALE GENOMIC DNA]</scope>
    <source>
        <strain evidence="13 14">YR-4</strain>
    </source>
</reference>
<feature type="domain" description="ATP synthase epsilon subunit C-terminal" evidence="11">
    <location>
        <begin position="87"/>
        <end position="131"/>
    </location>
</feature>
<name>A0ABT4BQ96_9FIRM</name>
<gene>
    <name evidence="9 13" type="primary">atpC</name>
    <name evidence="13" type="ORF">OUY18_01745</name>
</gene>
<proteinExistence type="inferred from homology"/>
<dbReference type="SUPFAM" id="SSF51344">
    <property type="entry name" value="Epsilon subunit of F1F0-ATP synthase N-terminal domain"/>
    <property type="match status" value="1"/>
</dbReference>
<dbReference type="InterPro" id="IPR020546">
    <property type="entry name" value="ATP_synth_F1_dsu/esu_N"/>
</dbReference>
<evidence type="ECO:0000256" key="8">
    <source>
        <dbReference type="ARBA" id="ARBA00023310"/>
    </source>
</evidence>
<keyword evidence="3 9" id="KW-0813">Transport</keyword>
<dbReference type="HAMAP" id="MF_00530">
    <property type="entry name" value="ATP_synth_epsil_bac"/>
    <property type="match status" value="1"/>
</dbReference>
<dbReference type="InterPro" id="IPR036794">
    <property type="entry name" value="ATP_F1_dsu/esu_C_sf"/>
</dbReference>
<evidence type="ECO:0000256" key="9">
    <source>
        <dbReference type="HAMAP-Rule" id="MF_00530"/>
    </source>
</evidence>
<organism evidence="13 14">
    <name type="scientific">Caproiciproducens galactitolivorans</name>
    <dbReference type="NCBI Taxonomy" id="642589"/>
    <lineage>
        <taxon>Bacteria</taxon>
        <taxon>Bacillati</taxon>
        <taxon>Bacillota</taxon>
        <taxon>Clostridia</taxon>
        <taxon>Eubacteriales</taxon>
        <taxon>Acutalibacteraceae</taxon>
        <taxon>Caproiciproducens</taxon>
    </lineage>
</organism>
<dbReference type="RefSeq" id="WP_268056991.1">
    <property type="nucleotide sequence ID" value="NZ_JAPOHA010000002.1"/>
</dbReference>
<accession>A0ABT4BQ96</accession>
<sequence length="137" mass="15585">MDTFALKIIAINKVFYEGNAKQLIFSAVDGLVGIMAHHEDAVIAVNVGEVKIQTAEDRWVIAISGAGHIQIDRNHVVMMVDTVEYPEEIDEQRALEAKERAEEQLRREQSLYEYAISKACLIRAIERLKIKKKYSAR</sequence>
<dbReference type="SUPFAM" id="SSF46604">
    <property type="entry name" value="Epsilon subunit of F1F0-ATP synthase C-terminal domain"/>
    <property type="match status" value="1"/>
</dbReference>
<dbReference type="InterPro" id="IPR001469">
    <property type="entry name" value="ATP_synth_F1_dsu/esu"/>
</dbReference>
<feature type="domain" description="ATP synthase F1 complex delta/epsilon subunit N-terminal" evidence="12">
    <location>
        <begin position="4"/>
        <end position="82"/>
    </location>
</feature>
<comment type="subcellular location">
    <subcellularLocation>
        <location evidence="9">Cell membrane</location>
        <topology evidence="9">Peripheral membrane protein</topology>
    </subcellularLocation>
    <subcellularLocation>
        <location evidence="1">Endomembrane system</location>
        <topology evidence="1">Peripheral membrane protein</topology>
    </subcellularLocation>
</comment>
<dbReference type="Gene3D" id="2.60.15.10">
    <property type="entry name" value="F0F1 ATP synthase delta/epsilon subunit, N-terminal"/>
    <property type="match status" value="1"/>
</dbReference>
<evidence type="ECO:0000259" key="11">
    <source>
        <dbReference type="Pfam" id="PF00401"/>
    </source>
</evidence>
<keyword evidence="6 9" id="KW-0472">Membrane</keyword>
<dbReference type="Proteomes" id="UP001082703">
    <property type="component" value="Unassembled WGS sequence"/>
</dbReference>
<dbReference type="Pfam" id="PF00401">
    <property type="entry name" value="ATP-synt_DE"/>
    <property type="match status" value="1"/>
</dbReference>
<evidence type="ECO:0000256" key="4">
    <source>
        <dbReference type="ARBA" id="ARBA00022475"/>
    </source>
</evidence>
<dbReference type="InterPro" id="IPR036771">
    <property type="entry name" value="ATPsynth_dsu/esu_N"/>
</dbReference>
<comment type="caution">
    <text evidence="13">The sequence shown here is derived from an EMBL/GenBank/DDBJ whole genome shotgun (WGS) entry which is preliminary data.</text>
</comment>
<dbReference type="NCBIfam" id="TIGR01216">
    <property type="entry name" value="ATP_synt_epsi"/>
    <property type="match status" value="1"/>
</dbReference>
<evidence type="ECO:0000313" key="13">
    <source>
        <dbReference type="EMBL" id="MCY1712979.1"/>
    </source>
</evidence>
<evidence type="ECO:0000256" key="10">
    <source>
        <dbReference type="RuleBase" id="RU003656"/>
    </source>
</evidence>
<evidence type="ECO:0000256" key="5">
    <source>
        <dbReference type="ARBA" id="ARBA00023065"/>
    </source>
</evidence>
<dbReference type="InterPro" id="IPR020547">
    <property type="entry name" value="ATP_synth_F1_esu_C"/>
</dbReference>
<dbReference type="EMBL" id="JAPOHA010000002">
    <property type="protein sequence ID" value="MCY1712979.1"/>
    <property type="molecule type" value="Genomic_DNA"/>
</dbReference>
<keyword evidence="8 9" id="KW-0066">ATP synthesis</keyword>
<evidence type="ECO:0000256" key="3">
    <source>
        <dbReference type="ARBA" id="ARBA00022448"/>
    </source>
</evidence>
<dbReference type="Pfam" id="PF02823">
    <property type="entry name" value="ATP-synt_DE_N"/>
    <property type="match status" value="1"/>
</dbReference>
<evidence type="ECO:0000313" key="14">
    <source>
        <dbReference type="Proteomes" id="UP001082703"/>
    </source>
</evidence>
<comment type="function">
    <text evidence="9">Produces ATP from ADP in the presence of a proton gradient across the membrane.</text>
</comment>
<keyword evidence="9" id="KW-0375">Hydrogen ion transport</keyword>
<keyword evidence="4 9" id="KW-1003">Cell membrane</keyword>
<evidence type="ECO:0000259" key="12">
    <source>
        <dbReference type="Pfam" id="PF02823"/>
    </source>
</evidence>
<dbReference type="Gene3D" id="1.20.5.440">
    <property type="entry name" value="ATP synthase delta/epsilon subunit, C-terminal domain"/>
    <property type="match status" value="1"/>
</dbReference>
<dbReference type="CDD" id="cd12152">
    <property type="entry name" value="F1-ATPase_delta"/>
    <property type="match status" value="1"/>
</dbReference>
<comment type="similarity">
    <text evidence="2 9 10">Belongs to the ATPase epsilon chain family.</text>
</comment>
<evidence type="ECO:0000256" key="2">
    <source>
        <dbReference type="ARBA" id="ARBA00005712"/>
    </source>
</evidence>